<dbReference type="Gene3D" id="3.30.1360.20">
    <property type="entry name" value="Transcriptional coactivator/pterin dehydratase"/>
    <property type="match status" value="1"/>
</dbReference>
<evidence type="ECO:0000256" key="3">
    <source>
        <dbReference type="ARBA" id="ARBA00013252"/>
    </source>
</evidence>
<evidence type="ECO:0000256" key="4">
    <source>
        <dbReference type="ARBA" id="ARBA00021735"/>
    </source>
</evidence>
<keyword evidence="5 7" id="KW-0456">Lyase</keyword>
<gene>
    <name evidence="7" type="ORF">J2S69_003761</name>
    <name evidence="6" type="ORF">O2L01_20010</name>
</gene>
<accession>A0A9X3PKQ1</accession>
<reference evidence="7 9" key="2">
    <citation type="submission" date="2023-07" db="EMBL/GenBank/DDBJ databases">
        <title>Sequencing the genomes of 1000 actinobacteria strains.</title>
        <authorList>
            <person name="Klenk H.-P."/>
        </authorList>
    </citation>
    <scope>NUCLEOTIDE SEQUENCE [LARGE SCALE GENOMIC DNA]</scope>
    <source>
        <strain evidence="7 9">DSM 44724</strain>
    </source>
</reference>
<dbReference type="Proteomes" id="UP001183604">
    <property type="component" value="Unassembled WGS sequence"/>
</dbReference>
<evidence type="ECO:0000256" key="5">
    <source>
        <dbReference type="ARBA" id="ARBA00023239"/>
    </source>
</evidence>
<sequence>MSDQPLTDAEIELALSELPGWTLVGDRLEQTWTFGGHLQALAAATAVGFLNEQRGHHADLTVNYDKLRVSTTTHSAGNKVSAKDTDLARAVGELLE</sequence>
<dbReference type="AlphaFoldDB" id="A0A9X3PKQ1"/>
<dbReference type="PANTHER" id="PTHR12599">
    <property type="entry name" value="PTERIN-4-ALPHA-CARBINOLAMINE DEHYDRATASE"/>
    <property type="match status" value="1"/>
</dbReference>
<reference evidence="6" key="1">
    <citation type="submission" date="2022-12" db="EMBL/GenBank/DDBJ databases">
        <title>Gycomyces niveus sp.nov., a novel actinomycete isolated from soil in Shouguang.</title>
        <authorList>
            <person name="Yang X."/>
        </authorList>
    </citation>
    <scope>NUCLEOTIDE SEQUENCE</scope>
    <source>
        <strain evidence="6">DSM 44724</strain>
    </source>
</reference>
<dbReference type="Pfam" id="PF01329">
    <property type="entry name" value="Pterin_4a"/>
    <property type="match status" value="1"/>
</dbReference>
<dbReference type="GO" id="GO:0008124">
    <property type="term" value="F:4-alpha-hydroxytetrahydrobiopterin dehydratase activity"/>
    <property type="evidence" value="ECO:0007669"/>
    <property type="project" value="UniProtKB-EC"/>
</dbReference>
<evidence type="ECO:0000256" key="2">
    <source>
        <dbReference type="ARBA" id="ARBA00006472"/>
    </source>
</evidence>
<dbReference type="CDD" id="cd00488">
    <property type="entry name" value="PCD_DCoH"/>
    <property type="match status" value="1"/>
</dbReference>
<dbReference type="GO" id="GO:0006729">
    <property type="term" value="P:tetrahydrobiopterin biosynthetic process"/>
    <property type="evidence" value="ECO:0007669"/>
    <property type="project" value="InterPro"/>
</dbReference>
<dbReference type="EMBL" id="JAVDYD010000001">
    <property type="protein sequence ID" value="MDR7340042.1"/>
    <property type="molecule type" value="Genomic_DNA"/>
</dbReference>
<dbReference type="InterPro" id="IPR001533">
    <property type="entry name" value="Pterin_deHydtase"/>
</dbReference>
<dbReference type="PANTHER" id="PTHR12599:SF0">
    <property type="entry name" value="PTERIN-4-ALPHA-CARBINOLAMINE DEHYDRATASE"/>
    <property type="match status" value="1"/>
</dbReference>
<dbReference type="EC" id="4.2.1.96" evidence="3"/>
<keyword evidence="9" id="KW-1185">Reference proteome</keyword>
<dbReference type="InterPro" id="IPR036428">
    <property type="entry name" value="PCD_sf"/>
</dbReference>
<comment type="caution">
    <text evidence="6">The sequence shown here is derived from an EMBL/GenBank/DDBJ whole genome shotgun (WGS) entry which is preliminary data.</text>
</comment>
<evidence type="ECO:0000313" key="9">
    <source>
        <dbReference type="Proteomes" id="UP001183604"/>
    </source>
</evidence>
<organism evidence="6 8">
    <name type="scientific">Glycomyces lechevalierae</name>
    <dbReference type="NCBI Taxonomy" id="256034"/>
    <lineage>
        <taxon>Bacteria</taxon>
        <taxon>Bacillati</taxon>
        <taxon>Actinomycetota</taxon>
        <taxon>Actinomycetes</taxon>
        <taxon>Glycomycetales</taxon>
        <taxon>Glycomycetaceae</taxon>
        <taxon>Glycomyces</taxon>
    </lineage>
</organism>
<evidence type="ECO:0000256" key="1">
    <source>
        <dbReference type="ARBA" id="ARBA00001554"/>
    </source>
</evidence>
<protein>
    <recommendedName>
        <fullName evidence="4">Putative pterin-4-alpha-carbinolamine dehydratase</fullName>
        <ecNumber evidence="3">4.2.1.96</ecNumber>
    </recommendedName>
</protein>
<dbReference type="Proteomes" id="UP001145799">
    <property type="component" value="Unassembled WGS sequence"/>
</dbReference>
<dbReference type="EMBL" id="JAPZVQ010000015">
    <property type="protein sequence ID" value="MDA1387291.1"/>
    <property type="molecule type" value="Genomic_DNA"/>
</dbReference>
<dbReference type="SUPFAM" id="SSF55248">
    <property type="entry name" value="PCD-like"/>
    <property type="match status" value="1"/>
</dbReference>
<name>A0A9X3PKQ1_9ACTN</name>
<dbReference type="RefSeq" id="WP_270123801.1">
    <property type="nucleotide sequence ID" value="NZ_BAAAOM010000003.1"/>
</dbReference>
<evidence type="ECO:0000313" key="6">
    <source>
        <dbReference type="EMBL" id="MDA1387291.1"/>
    </source>
</evidence>
<evidence type="ECO:0000313" key="8">
    <source>
        <dbReference type="Proteomes" id="UP001145799"/>
    </source>
</evidence>
<comment type="catalytic activity">
    <reaction evidence="1">
        <text>(4aS,6R)-4a-hydroxy-L-erythro-5,6,7,8-tetrahydrobiopterin = (6R)-L-erythro-6,7-dihydrobiopterin + H2O</text>
        <dbReference type="Rhea" id="RHEA:11920"/>
        <dbReference type="ChEBI" id="CHEBI:15377"/>
        <dbReference type="ChEBI" id="CHEBI:15642"/>
        <dbReference type="ChEBI" id="CHEBI:43120"/>
        <dbReference type="EC" id="4.2.1.96"/>
    </reaction>
</comment>
<comment type="similarity">
    <text evidence="2">Belongs to the pterin-4-alpha-carbinolamine dehydratase family.</text>
</comment>
<proteinExistence type="inferred from homology"/>
<evidence type="ECO:0000313" key="7">
    <source>
        <dbReference type="EMBL" id="MDR7340042.1"/>
    </source>
</evidence>